<keyword evidence="6 9" id="KW-0472">Membrane</keyword>
<accession>A0A1F6GEE4</accession>
<evidence type="ECO:0000256" key="4">
    <source>
        <dbReference type="ARBA" id="ARBA00022448"/>
    </source>
</evidence>
<evidence type="ECO:0000256" key="8">
    <source>
        <dbReference type="ARBA" id="ARBA00023310"/>
    </source>
</evidence>
<dbReference type="GO" id="GO:0005524">
    <property type="term" value="F:ATP binding"/>
    <property type="evidence" value="ECO:0007669"/>
    <property type="project" value="UniProtKB-UniRule"/>
</dbReference>
<dbReference type="CDD" id="cd12152">
    <property type="entry name" value="F1-ATPase_delta"/>
    <property type="match status" value="1"/>
</dbReference>
<dbReference type="GO" id="GO:0005886">
    <property type="term" value="C:plasma membrane"/>
    <property type="evidence" value="ECO:0007669"/>
    <property type="project" value="UniProtKB-SubCell"/>
</dbReference>
<evidence type="ECO:0000259" key="11">
    <source>
        <dbReference type="Pfam" id="PF02823"/>
    </source>
</evidence>
<keyword evidence="9" id="KW-1003">Cell membrane</keyword>
<comment type="subcellular location">
    <subcellularLocation>
        <location evidence="9">Cell membrane</location>
        <topology evidence="9">Peripheral membrane protein</topology>
    </subcellularLocation>
    <subcellularLocation>
        <location evidence="2">Endomembrane system</location>
        <topology evidence="2">Peripheral membrane protein</topology>
    </subcellularLocation>
</comment>
<comment type="function">
    <text evidence="1 9">Produces ATP from ADP in the presence of a proton gradient across the membrane.</text>
</comment>
<dbReference type="NCBIfam" id="TIGR01216">
    <property type="entry name" value="ATP_synt_epsi"/>
    <property type="match status" value="1"/>
</dbReference>
<dbReference type="Gene3D" id="2.60.15.10">
    <property type="entry name" value="F0F1 ATP synthase delta/epsilon subunit, N-terminal"/>
    <property type="match status" value="1"/>
</dbReference>
<evidence type="ECO:0000256" key="6">
    <source>
        <dbReference type="ARBA" id="ARBA00023136"/>
    </source>
</evidence>
<dbReference type="InterPro" id="IPR001469">
    <property type="entry name" value="ATP_synth_F1_dsu/esu"/>
</dbReference>
<dbReference type="SUPFAM" id="SSF51344">
    <property type="entry name" value="Epsilon subunit of F1F0-ATP synthase N-terminal domain"/>
    <property type="match status" value="1"/>
</dbReference>
<name>A0A1F6GEE4_9PROT</name>
<dbReference type="GO" id="GO:0045259">
    <property type="term" value="C:proton-transporting ATP synthase complex"/>
    <property type="evidence" value="ECO:0007669"/>
    <property type="project" value="UniProtKB-KW"/>
</dbReference>
<dbReference type="STRING" id="1817772.A2527_01845"/>
<comment type="caution">
    <text evidence="12">The sequence shown here is derived from an EMBL/GenBank/DDBJ whole genome shotgun (WGS) entry which is preliminary data.</text>
</comment>
<evidence type="ECO:0000313" key="13">
    <source>
        <dbReference type="Proteomes" id="UP000178449"/>
    </source>
</evidence>
<evidence type="ECO:0000256" key="1">
    <source>
        <dbReference type="ARBA" id="ARBA00003543"/>
    </source>
</evidence>
<evidence type="ECO:0000313" key="12">
    <source>
        <dbReference type="EMBL" id="OGG96481.1"/>
    </source>
</evidence>
<dbReference type="Proteomes" id="UP000178449">
    <property type="component" value="Unassembled WGS sequence"/>
</dbReference>
<gene>
    <name evidence="9" type="primary">atpC</name>
    <name evidence="12" type="ORF">A2527_01845</name>
</gene>
<reference evidence="12 13" key="1">
    <citation type="journal article" date="2016" name="Nat. Commun.">
        <title>Thousands of microbial genomes shed light on interconnected biogeochemical processes in an aquifer system.</title>
        <authorList>
            <person name="Anantharaman K."/>
            <person name="Brown C.T."/>
            <person name="Hug L.A."/>
            <person name="Sharon I."/>
            <person name="Castelle C.J."/>
            <person name="Probst A.J."/>
            <person name="Thomas B.C."/>
            <person name="Singh A."/>
            <person name="Wilkins M.J."/>
            <person name="Karaoz U."/>
            <person name="Brodie E.L."/>
            <person name="Williams K.H."/>
            <person name="Hubbard S.S."/>
            <person name="Banfield J.F."/>
        </authorList>
    </citation>
    <scope>NUCLEOTIDE SEQUENCE [LARGE SCALE GENOMIC DNA]</scope>
</reference>
<keyword evidence="8 9" id="KW-0066">ATP synthesis</keyword>
<dbReference type="GO" id="GO:0012505">
    <property type="term" value="C:endomembrane system"/>
    <property type="evidence" value="ECO:0007669"/>
    <property type="project" value="UniProtKB-SubCell"/>
</dbReference>
<dbReference type="PANTHER" id="PTHR13822">
    <property type="entry name" value="ATP SYNTHASE DELTA/EPSILON CHAIN"/>
    <property type="match status" value="1"/>
</dbReference>
<dbReference type="EMBL" id="MFNE01000012">
    <property type="protein sequence ID" value="OGG96481.1"/>
    <property type="molecule type" value="Genomic_DNA"/>
</dbReference>
<comment type="subunit">
    <text evidence="9 10">F-type ATPases have 2 components, CF(1) - the catalytic core - and CF(0) - the membrane proton channel. CF(1) has five subunits: alpha(3), beta(3), gamma(1), delta(1), epsilon(1). CF(0) has three main subunits: a, b and c.</text>
</comment>
<organism evidence="12 13">
    <name type="scientific">Candidatus Lambdaproteobacteria bacterium RIFOXYD2_FULL_50_16</name>
    <dbReference type="NCBI Taxonomy" id="1817772"/>
    <lineage>
        <taxon>Bacteria</taxon>
        <taxon>Pseudomonadati</taxon>
        <taxon>Pseudomonadota</taxon>
        <taxon>Candidatus Lambdaproteobacteria</taxon>
    </lineage>
</organism>
<dbReference type="InterPro" id="IPR020546">
    <property type="entry name" value="ATP_synth_F1_dsu/esu_N"/>
</dbReference>
<evidence type="ECO:0000256" key="10">
    <source>
        <dbReference type="RuleBase" id="RU003656"/>
    </source>
</evidence>
<sequence length="132" mass="14325">MSLILEIITPKARMVEVETTEVTLPGELGELGVLAGHIPLLTSLKSGVLRYQSVKETKAFAIHFGFAEIFNNRVTVLAKEAEAGALIDGAHAQAEVQRLHEALNSCEKSSKEEAKLIQELTKAETRLLASKS</sequence>
<proteinExistence type="inferred from homology"/>
<dbReference type="Pfam" id="PF02823">
    <property type="entry name" value="ATP-synt_DE_N"/>
    <property type="match status" value="1"/>
</dbReference>
<keyword evidence="4 9" id="KW-0813">Transport</keyword>
<dbReference type="HAMAP" id="MF_00530">
    <property type="entry name" value="ATP_synth_epsil_bac"/>
    <property type="match status" value="1"/>
</dbReference>
<keyword evidence="7 9" id="KW-0139">CF(1)</keyword>
<keyword evidence="9" id="KW-0375">Hydrogen ion transport</keyword>
<dbReference type="InterPro" id="IPR036771">
    <property type="entry name" value="ATPsynth_dsu/esu_N"/>
</dbReference>
<keyword evidence="5 9" id="KW-0406">Ion transport</keyword>
<dbReference type="AlphaFoldDB" id="A0A1F6GEE4"/>
<evidence type="ECO:0000256" key="3">
    <source>
        <dbReference type="ARBA" id="ARBA00005712"/>
    </source>
</evidence>
<protein>
    <recommendedName>
        <fullName evidence="9">ATP synthase epsilon chain</fullName>
    </recommendedName>
    <alternativeName>
        <fullName evidence="9">ATP synthase F1 sector epsilon subunit</fullName>
    </alternativeName>
    <alternativeName>
        <fullName evidence="9">F-ATPase epsilon subunit</fullName>
    </alternativeName>
</protein>
<evidence type="ECO:0000256" key="7">
    <source>
        <dbReference type="ARBA" id="ARBA00023196"/>
    </source>
</evidence>
<feature type="domain" description="ATP synthase F1 complex delta/epsilon subunit N-terminal" evidence="11">
    <location>
        <begin position="5"/>
        <end position="81"/>
    </location>
</feature>
<comment type="similarity">
    <text evidence="3 9 10">Belongs to the ATPase epsilon chain family.</text>
</comment>
<evidence type="ECO:0000256" key="5">
    <source>
        <dbReference type="ARBA" id="ARBA00023065"/>
    </source>
</evidence>
<evidence type="ECO:0000256" key="9">
    <source>
        <dbReference type="HAMAP-Rule" id="MF_00530"/>
    </source>
</evidence>
<evidence type="ECO:0000256" key="2">
    <source>
        <dbReference type="ARBA" id="ARBA00004184"/>
    </source>
</evidence>
<dbReference type="GO" id="GO:0046933">
    <property type="term" value="F:proton-transporting ATP synthase activity, rotational mechanism"/>
    <property type="evidence" value="ECO:0007669"/>
    <property type="project" value="UniProtKB-UniRule"/>
</dbReference>
<dbReference type="PANTHER" id="PTHR13822:SF10">
    <property type="entry name" value="ATP SYNTHASE EPSILON CHAIN, CHLOROPLASTIC"/>
    <property type="match status" value="1"/>
</dbReference>